<dbReference type="EMBL" id="GBXM01101765">
    <property type="protein sequence ID" value="JAH06812.1"/>
    <property type="molecule type" value="Transcribed_RNA"/>
</dbReference>
<reference evidence="1" key="1">
    <citation type="submission" date="2014-11" db="EMBL/GenBank/DDBJ databases">
        <authorList>
            <person name="Amaro Gonzalez C."/>
        </authorList>
    </citation>
    <scope>NUCLEOTIDE SEQUENCE</scope>
</reference>
<sequence>MALFGLSVGSGVNLESHLFALLHTP</sequence>
<organism evidence="1">
    <name type="scientific">Anguilla anguilla</name>
    <name type="common">European freshwater eel</name>
    <name type="synonym">Muraena anguilla</name>
    <dbReference type="NCBI Taxonomy" id="7936"/>
    <lineage>
        <taxon>Eukaryota</taxon>
        <taxon>Metazoa</taxon>
        <taxon>Chordata</taxon>
        <taxon>Craniata</taxon>
        <taxon>Vertebrata</taxon>
        <taxon>Euteleostomi</taxon>
        <taxon>Actinopterygii</taxon>
        <taxon>Neopterygii</taxon>
        <taxon>Teleostei</taxon>
        <taxon>Anguilliformes</taxon>
        <taxon>Anguillidae</taxon>
        <taxon>Anguilla</taxon>
    </lineage>
</organism>
<accession>A0A0E9PRB6</accession>
<dbReference type="AlphaFoldDB" id="A0A0E9PRB6"/>
<evidence type="ECO:0000313" key="1">
    <source>
        <dbReference type="EMBL" id="JAH06812.1"/>
    </source>
</evidence>
<reference evidence="1" key="2">
    <citation type="journal article" date="2015" name="Fish Shellfish Immunol.">
        <title>Early steps in the European eel (Anguilla anguilla)-Vibrio vulnificus interaction in the gills: Role of the RtxA13 toxin.</title>
        <authorList>
            <person name="Callol A."/>
            <person name="Pajuelo D."/>
            <person name="Ebbesson L."/>
            <person name="Teles M."/>
            <person name="MacKenzie S."/>
            <person name="Amaro C."/>
        </authorList>
    </citation>
    <scope>NUCLEOTIDE SEQUENCE</scope>
</reference>
<protein>
    <submittedName>
        <fullName evidence="1">Uncharacterized protein</fullName>
    </submittedName>
</protein>
<name>A0A0E9PRB6_ANGAN</name>
<proteinExistence type="predicted"/>